<dbReference type="InterPro" id="IPR036291">
    <property type="entry name" value="NAD(P)-bd_dom_sf"/>
</dbReference>
<proteinExistence type="inferred from homology"/>
<dbReference type="InterPro" id="IPR020904">
    <property type="entry name" value="Sc_DH/Rdtase_CS"/>
</dbReference>
<protein>
    <submittedName>
        <fullName evidence="5">SDR family NAD(P)-dependent oxidoreductase</fullName>
    </submittedName>
</protein>
<evidence type="ECO:0000256" key="2">
    <source>
        <dbReference type="ARBA" id="ARBA00023002"/>
    </source>
</evidence>
<reference evidence="5 6" key="1">
    <citation type="journal article" date="2019" name="Int. J. Syst. Evol. Microbiol.">
        <title>The Global Catalogue of Microorganisms (GCM) 10K type strain sequencing project: providing services to taxonomists for standard genome sequencing and annotation.</title>
        <authorList>
            <consortium name="The Broad Institute Genomics Platform"/>
            <consortium name="The Broad Institute Genome Sequencing Center for Infectious Disease"/>
            <person name="Wu L."/>
            <person name="Ma J."/>
        </authorList>
    </citation>
    <scope>NUCLEOTIDE SEQUENCE [LARGE SCALE GENOMIC DNA]</scope>
    <source>
        <strain evidence="5 6">JCM 6242</strain>
    </source>
</reference>
<name>A0ABN3VWI9_9ACTN</name>
<dbReference type="PROSITE" id="PS00061">
    <property type="entry name" value="ADH_SHORT"/>
    <property type="match status" value="1"/>
</dbReference>
<dbReference type="InterPro" id="IPR057326">
    <property type="entry name" value="KR_dom"/>
</dbReference>
<evidence type="ECO:0000313" key="6">
    <source>
        <dbReference type="Proteomes" id="UP001500831"/>
    </source>
</evidence>
<dbReference type="PRINTS" id="PR00080">
    <property type="entry name" value="SDRFAMILY"/>
</dbReference>
<dbReference type="InterPro" id="IPR002347">
    <property type="entry name" value="SDR_fam"/>
</dbReference>
<accession>A0ABN3VWI9</accession>
<dbReference type="PRINTS" id="PR00081">
    <property type="entry name" value="GDHRDH"/>
</dbReference>
<dbReference type="Pfam" id="PF00106">
    <property type="entry name" value="adh_short"/>
    <property type="match status" value="1"/>
</dbReference>
<evidence type="ECO:0000256" key="1">
    <source>
        <dbReference type="ARBA" id="ARBA00006484"/>
    </source>
</evidence>
<dbReference type="Gene3D" id="3.40.50.720">
    <property type="entry name" value="NAD(P)-binding Rossmann-like Domain"/>
    <property type="match status" value="1"/>
</dbReference>
<gene>
    <name evidence="5" type="ORF">GCM10010517_27790</name>
</gene>
<sequence>MVTGAASGIGELAVRRMRSRGIKVVAGDVSSDITRRYAGDDGVIGLRADVTDPDSVDALVKQAEHMWGPVDRLFHSAGIMPAGAVADVDTDHILKVMEVNYAGTVHAIKAVLPSMVERDFGQIIALGSLTGYVPSLKFSAYSASKAAVNTFVETLAHEHRGSGVQVLLVAPTAVLTPLLKQAEGGSKHLARAAARGKSRLAITPDRVLDDIDRALKRGDHVVIPGGRAVYGARRLAPGVLWRALERFG</sequence>
<dbReference type="SUPFAM" id="SSF51735">
    <property type="entry name" value="NAD(P)-binding Rossmann-fold domains"/>
    <property type="match status" value="1"/>
</dbReference>
<evidence type="ECO:0000313" key="5">
    <source>
        <dbReference type="EMBL" id="GAA2868114.1"/>
    </source>
</evidence>
<feature type="domain" description="Ketoreductase" evidence="4">
    <location>
        <begin position="1"/>
        <end position="177"/>
    </location>
</feature>
<evidence type="ECO:0000256" key="3">
    <source>
        <dbReference type="RuleBase" id="RU000363"/>
    </source>
</evidence>
<dbReference type="SMART" id="SM00822">
    <property type="entry name" value="PKS_KR"/>
    <property type="match status" value="1"/>
</dbReference>
<dbReference type="EMBL" id="BAAAVI010000017">
    <property type="protein sequence ID" value="GAA2868114.1"/>
    <property type="molecule type" value="Genomic_DNA"/>
</dbReference>
<dbReference type="PANTHER" id="PTHR44196:SF1">
    <property type="entry name" value="DEHYDROGENASE_REDUCTASE SDR FAMILY MEMBER 7B"/>
    <property type="match status" value="1"/>
</dbReference>
<comment type="caution">
    <text evidence="5">The sequence shown here is derived from an EMBL/GenBank/DDBJ whole genome shotgun (WGS) entry which is preliminary data.</text>
</comment>
<organism evidence="5 6">
    <name type="scientific">Streptosporangium fragile</name>
    <dbReference type="NCBI Taxonomy" id="46186"/>
    <lineage>
        <taxon>Bacteria</taxon>
        <taxon>Bacillati</taxon>
        <taxon>Actinomycetota</taxon>
        <taxon>Actinomycetes</taxon>
        <taxon>Streptosporangiales</taxon>
        <taxon>Streptosporangiaceae</taxon>
        <taxon>Streptosporangium</taxon>
    </lineage>
</organism>
<dbReference type="Proteomes" id="UP001500831">
    <property type="component" value="Unassembled WGS sequence"/>
</dbReference>
<evidence type="ECO:0000259" key="4">
    <source>
        <dbReference type="SMART" id="SM00822"/>
    </source>
</evidence>
<keyword evidence="6" id="KW-1185">Reference proteome</keyword>
<comment type="similarity">
    <text evidence="1 3">Belongs to the short-chain dehydrogenases/reductases (SDR) family.</text>
</comment>
<dbReference type="PANTHER" id="PTHR44196">
    <property type="entry name" value="DEHYDROGENASE/REDUCTASE SDR FAMILY MEMBER 7B"/>
    <property type="match status" value="1"/>
</dbReference>
<keyword evidence="2" id="KW-0560">Oxidoreductase</keyword>